<evidence type="ECO:0000313" key="3">
    <source>
        <dbReference type="Proteomes" id="UP000051888"/>
    </source>
</evidence>
<reference evidence="2 3" key="1">
    <citation type="submission" date="2015-09" db="EMBL/GenBank/DDBJ databases">
        <title>Genome sequencing project for genomic taxonomy and phylogenomics of Bacillus-like bacteria.</title>
        <authorList>
            <person name="Liu B."/>
            <person name="Wang J."/>
            <person name="Zhu Y."/>
            <person name="Liu G."/>
            <person name="Chen Q."/>
            <person name="Chen Z."/>
            <person name="Lan J."/>
            <person name="Che J."/>
            <person name="Ge C."/>
            <person name="Shi H."/>
            <person name="Pan Z."/>
            <person name="Liu X."/>
        </authorList>
    </citation>
    <scope>NUCLEOTIDE SEQUENCE [LARGE SCALE GENOMIC DNA]</scope>
    <source>
        <strain evidence="2 3">LMG 18435</strain>
    </source>
</reference>
<feature type="transmembrane region" description="Helical" evidence="1">
    <location>
        <begin position="130"/>
        <end position="148"/>
    </location>
</feature>
<dbReference type="RefSeq" id="WP_055740993.1">
    <property type="nucleotide sequence ID" value="NZ_JAAIWL010000005.1"/>
</dbReference>
<dbReference type="InterPro" id="IPR058534">
    <property type="entry name" value="YjdF"/>
</dbReference>
<evidence type="ECO:0008006" key="4">
    <source>
        <dbReference type="Google" id="ProtNLM"/>
    </source>
</evidence>
<dbReference type="AlphaFoldDB" id="A0A0Q3WZU2"/>
<feature type="transmembrane region" description="Helical" evidence="1">
    <location>
        <begin position="177"/>
        <end position="194"/>
    </location>
</feature>
<gene>
    <name evidence="2" type="ORF">AN964_17885</name>
</gene>
<feature type="transmembrane region" description="Helical" evidence="1">
    <location>
        <begin position="59"/>
        <end position="79"/>
    </location>
</feature>
<dbReference type="PIRSF" id="PIRSF020606">
    <property type="entry name" value="UCP020606"/>
    <property type="match status" value="1"/>
</dbReference>
<protein>
    <recommendedName>
        <fullName evidence="4">DUF2238 domain-containing protein</fullName>
    </recommendedName>
</protein>
<sequence>MSKQSKWIHLLLLLIIICVFIWSSIKAADYLTWVLEVSPAVLIILLLLVTYWKFRFTTLSYLIVTILMILMFIGGHYTYDDVPLFNWLKEKFHTQRNEYDRFGHFAKGFFAIIIREILIRKSFLRPSKWLIIITLSFILALSALYEIMEWLGAEILGRSAKDFLGTQGDVWDSEWDMSLAFLGGILCLIVLSHLHNKYLRKIIE</sequence>
<name>A0A0Q3WZU2_9BACI</name>
<keyword evidence="1" id="KW-0812">Transmembrane</keyword>
<dbReference type="Pfam" id="PF09997">
    <property type="entry name" value="DUF2238"/>
    <property type="match status" value="1"/>
</dbReference>
<keyword evidence="1" id="KW-1133">Transmembrane helix</keyword>
<feature type="transmembrane region" description="Helical" evidence="1">
    <location>
        <begin position="31"/>
        <end position="52"/>
    </location>
</feature>
<comment type="caution">
    <text evidence="2">The sequence shown here is derived from an EMBL/GenBank/DDBJ whole genome shotgun (WGS) entry which is preliminary data.</text>
</comment>
<dbReference type="EMBL" id="LJJC01000004">
    <property type="protein sequence ID" value="KQL55197.1"/>
    <property type="molecule type" value="Genomic_DNA"/>
</dbReference>
<evidence type="ECO:0000256" key="1">
    <source>
        <dbReference type="SAM" id="Phobius"/>
    </source>
</evidence>
<accession>A0A0Q3WZU2</accession>
<feature type="transmembrane region" description="Helical" evidence="1">
    <location>
        <begin position="99"/>
        <end position="118"/>
    </location>
</feature>
<keyword evidence="3" id="KW-1185">Reference proteome</keyword>
<organism evidence="2 3">
    <name type="scientific">Heyndrickxia shackletonii</name>
    <dbReference type="NCBI Taxonomy" id="157838"/>
    <lineage>
        <taxon>Bacteria</taxon>
        <taxon>Bacillati</taxon>
        <taxon>Bacillota</taxon>
        <taxon>Bacilli</taxon>
        <taxon>Bacillales</taxon>
        <taxon>Bacillaceae</taxon>
        <taxon>Heyndrickxia</taxon>
    </lineage>
</organism>
<proteinExistence type="predicted"/>
<dbReference type="Proteomes" id="UP000051888">
    <property type="component" value="Unassembled WGS sequence"/>
</dbReference>
<dbReference type="PATRIC" id="fig|157838.3.peg.3962"/>
<dbReference type="STRING" id="157838.AN964_17885"/>
<keyword evidence="1" id="KW-0472">Membrane</keyword>
<evidence type="ECO:0000313" key="2">
    <source>
        <dbReference type="EMBL" id="KQL55197.1"/>
    </source>
</evidence>
<feature type="transmembrane region" description="Helical" evidence="1">
    <location>
        <begin position="7"/>
        <end position="25"/>
    </location>
</feature>
<dbReference type="OrthoDB" id="9786473at2"/>
<dbReference type="InterPro" id="IPR014509">
    <property type="entry name" value="YjdF-like"/>
</dbReference>